<dbReference type="Gene3D" id="3.40.50.2000">
    <property type="entry name" value="Glycogen Phosphorylase B"/>
    <property type="match status" value="1"/>
</dbReference>
<feature type="binding site" evidence="2">
    <location>
        <position position="246"/>
    </location>
    <ligand>
        <name>substrate</name>
    </ligand>
</feature>
<organism evidence="3 4">
    <name type="scientific">Clostridium sporogenes</name>
    <dbReference type="NCBI Taxonomy" id="1509"/>
    <lineage>
        <taxon>Bacteria</taxon>
        <taxon>Bacillati</taxon>
        <taxon>Bacillota</taxon>
        <taxon>Clostridia</taxon>
        <taxon>Eubacteriales</taxon>
        <taxon>Clostridiaceae</taxon>
        <taxon>Clostridium</taxon>
    </lineage>
</organism>
<feature type="active site" description="Proton acceptor" evidence="1">
    <location>
        <position position="17"/>
    </location>
</feature>
<dbReference type="RefSeq" id="WP_072586580.1">
    <property type="nucleotide sequence ID" value="NZ_CP013243.1"/>
</dbReference>
<proteinExistence type="predicted"/>
<protein>
    <submittedName>
        <fullName evidence="3">Glycosyl transferase 1 family protein</fullName>
    </submittedName>
</protein>
<feature type="binding site" evidence="2">
    <location>
        <position position="151"/>
    </location>
    <ligand>
        <name>substrate</name>
    </ligand>
</feature>
<dbReference type="EMBL" id="CP013243">
    <property type="protein sequence ID" value="APH17025.1"/>
    <property type="molecule type" value="Genomic_DNA"/>
</dbReference>
<dbReference type="Gene3D" id="3.40.50.11190">
    <property type="match status" value="1"/>
</dbReference>
<dbReference type="SUPFAM" id="SSF53756">
    <property type="entry name" value="UDP-Glycosyltransferase/glycogen phosphorylase"/>
    <property type="match status" value="1"/>
</dbReference>
<sequence length="325" mass="37241">MKICIRTDGGCFIGLGHIIRTLALSKELRKNHEVFYVCRLSKNNPMKYLPGINLVKENGFNVIEIEEEKLIDEIVNIDADLIITDSYEADENYYNVLKERFNISGCLDDEKCCEYFNVDFLINQNPYGKDINYKVNDNTELLLGTKYIILRDKFLKNDIRVINEEMSKIMITVGGSDNNNITEAIIKELLVLNKELFIIVGPGFKYADKLKKYENGKVHLCFNVDIKYYMKLCDVAIASCGSTLYELASVGIPTLGIVVVDNQVLAAKTMEKLDIIKYSKIENLRNDLINLSYDKRKLMSSNGQKLIDGKGIERIVDVLERRFLR</sequence>
<dbReference type="GO" id="GO:0016740">
    <property type="term" value="F:transferase activity"/>
    <property type="evidence" value="ECO:0007669"/>
    <property type="project" value="UniProtKB-KW"/>
</dbReference>
<evidence type="ECO:0000256" key="2">
    <source>
        <dbReference type="PIRSR" id="PIRSR620023-2"/>
    </source>
</evidence>
<dbReference type="NCBIfam" id="TIGR03590">
    <property type="entry name" value="PseG"/>
    <property type="match status" value="1"/>
</dbReference>
<dbReference type="AlphaFoldDB" id="A0A1L3NLK9"/>
<evidence type="ECO:0000256" key="1">
    <source>
        <dbReference type="PIRSR" id="PIRSR620023-1"/>
    </source>
</evidence>
<accession>A0A1L3NLK9</accession>
<keyword evidence="3" id="KW-0808">Transferase</keyword>
<gene>
    <name evidence="3" type="ORF">NPD5_3231</name>
</gene>
<name>A0A1L3NLK9_CLOSG</name>
<reference evidence="3 4" key="1">
    <citation type="submission" date="2015-11" db="EMBL/GenBank/DDBJ databases">
        <authorList>
            <person name="Hill K.K."/>
            <person name="Shirey T.B."/>
            <person name="Raphael B."/>
            <person name="Daligault H.E."/>
            <person name="Davenport K.W."/>
            <person name="Bruce D.C."/>
            <person name="Foley B.T."/>
            <person name="Johnson S.L."/>
        </authorList>
    </citation>
    <scope>NUCLEOTIDE SEQUENCE [LARGE SCALE GENOMIC DNA]</scope>
    <source>
        <strain evidence="3 4">CDC_1632</strain>
    </source>
</reference>
<dbReference type="InterPro" id="IPR020023">
    <property type="entry name" value="PseG"/>
</dbReference>
<evidence type="ECO:0000313" key="4">
    <source>
        <dbReference type="Proteomes" id="UP000182204"/>
    </source>
</evidence>
<dbReference type="Proteomes" id="UP000182204">
    <property type="component" value="Chromosome"/>
</dbReference>
<evidence type="ECO:0000313" key="3">
    <source>
        <dbReference type="EMBL" id="APH17025.1"/>
    </source>
</evidence>